<keyword evidence="1" id="KW-0472">Membrane</keyword>
<organism evidence="2">
    <name type="scientific">Cacopsylla melanoneura</name>
    <dbReference type="NCBI Taxonomy" id="428564"/>
    <lineage>
        <taxon>Eukaryota</taxon>
        <taxon>Metazoa</taxon>
        <taxon>Ecdysozoa</taxon>
        <taxon>Arthropoda</taxon>
        <taxon>Hexapoda</taxon>
        <taxon>Insecta</taxon>
        <taxon>Pterygota</taxon>
        <taxon>Neoptera</taxon>
        <taxon>Paraneoptera</taxon>
        <taxon>Hemiptera</taxon>
        <taxon>Sternorrhyncha</taxon>
        <taxon>Psylloidea</taxon>
        <taxon>Psyllidae</taxon>
        <taxon>Psyllinae</taxon>
        <taxon>Cacopsylla</taxon>
    </lineage>
</organism>
<protein>
    <submittedName>
        <fullName evidence="2">Uncharacterized protein</fullName>
    </submittedName>
</protein>
<dbReference type="EMBL" id="HBUF01663351">
    <property type="protein sequence ID" value="CAG6789119.1"/>
    <property type="molecule type" value="Transcribed_RNA"/>
</dbReference>
<feature type="transmembrane region" description="Helical" evidence="1">
    <location>
        <begin position="137"/>
        <end position="160"/>
    </location>
</feature>
<feature type="transmembrane region" description="Helical" evidence="1">
    <location>
        <begin position="176"/>
        <end position="200"/>
    </location>
</feature>
<dbReference type="EMBL" id="HBUF01663349">
    <property type="protein sequence ID" value="CAG6789114.1"/>
    <property type="molecule type" value="Transcribed_RNA"/>
</dbReference>
<evidence type="ECO:0000313" key="2">
    <source>
        <dbReference type="EMBL" id="CAG6789114.1"/>
    </source>
</evidence>
<keyword evidence="1" id="KW-0812">Transmembrane</keyword>
<dbReference type="EMBL" id="HBUF01663350">
    <property type="protein sequence ID" value="CAG6789117.1"/>
    <property type="molecule type" value="Transcribed_RNA"/>
</dbReference>
<keyword evidence="1" id="KW-1133">Transmembrane helix</keyword>
<accession>A0A8D9BTU2</accession>
<reference evidence="2" key="1">
    <citation type="submission" date="2021-05" db="EMBL/GenBank/DDBJ databases">
        <authorList>
            <person name="Alioto T."/>
            <person name="Alioto T."/>
            <person name="Gomez Garrido J."/>
        </authorList>
    </citation>
    <scope>NUCLEOTIDE SEQUENCE</scope>
</reference>
<evidence type="ECO:0000256" key="1">
    <source>
        <dbReference type="SAM" id="Phobius"/>
    </source>
</evidence>
<dbReference type="EMBL" id="HBUF01663348">
    <property type="protein sequence ID" value="CAG6789111.1"/>
    <property type="molecule type" value="Transcribed_RNA"/>
</dbReference>
<proteinExistence type="predicted"/>
<sequence>MQSRFINFKKFSSNSSFVLLLRRVVKCLKMVRLSRSTLVLGSERNRHTVCKTLYLQSRTAEIGNIFLKLFLSTSESSEIITLGEKSGSFHMSLNISKPFVMTTSRSQVDTMMPSGNAPATEGESRKMTLQFRLRRRVVFLVHTLTPELVTNIISLTLFIVRTRFESGLQMDTTKSWLVISLLIVAHVSSHCTLYSSMYFVRDSNISSKQGSLHVFWNIL</sequence>
<name>A0A8D9BTU2_9HEMI</name>
<dbReference type="AlphaFoldDB" id="A0A8D9BTU2"/>